<dbReference type="GO" id="GO:0005886">
    <property type="term" value="C:plasma membrane"/>
    <property type="evidence" value="ECO:0007669"/>
    <property type="project" value="TreeGrafter"/>
</dbReference>
<dbReference type="CDD" id="cd00130">
    <property type="entry name" value="PAS"/>
    <property type="match status" value="1"/>
</dbReference>
<dbReference type="EMBL" id="QBMP01000050">
    <property type="protein sequence ID" value="PZO57462.1"/>
    <property type="molecule type" value="Genomic_DNA"/>
</dbReference>
<dbReference type="EC" id="2.7.13.3" evidence="2"/>
<keyword evidence="7" id="KW-0472">Membrane</keyword>
<reference evidence="10" key="1">
    <citation type="submission" date="2018-04" db="EMBL/GenBank/DDBJ databases">
        <authorList>
            <person name="Cornet L."/>
        </authorList>
    </citation>
    <scope>NUCLEOTIDE SEQUENCE [LARGE SCALE GENOMIC DNA]</scope>
</reference>
<dbReference type="CDD" id="cd00082">
    <property type="entry name" value="HisKA"/>
    <property type="match status" value="1"/>
</dbReference>
<gene>
    <name evidence="9" type="ORF">DCF15_06915</name>
</gene>
<organism evidence="9 10">
    <name type="scientific">Phormidesmis priestleyi</name>
    <dbReference type="NCBI Taxonomy" id="268141"/>
    <lineage>
        <taxon>Bacteria</taxon>
        <taxon>Bacillati</taxon>
        <taxon>Cyanobacteriota</taxon>
        <taxon>Cyanophyceae</taxon>
        <taxon>Leptolyngbyales</taxon>
        <taxon>Leptolyngbyaceae</taxon>
        <taxon>Phormidesmis</taxon>
    </lineage>
</organism>
<evidence type="ECO:0000256" key="1">
    <source>
        <dbReference type="ARBA" id="ARBA00000085"/>
    </source>
</evidence>
<dbReference type="AlphaFoldDB" id="A0A2W4XN51"/>
<dbReference type="InterPro" id="IPR050351">
    <property type="entry name" value="BphY/WalK/GraS-like"/>
</dbReference>
<dbReference type="SMART" id="SM00387">
    <property type="entry name" value="HATPase_c"/>
    <property type="match status" value="1"/>
</dbReference>
<evidence type="ECO:0000256" key="4">
    <source>
        <dbReference type="ARBA" id="ARBA00022679"/>
    </source>
</evidence>
<dbReference type="PROSITE" id="PS50109">
    <property type="entry name" value="HIS_KIN"/>
    <property type="match status" value="1"/>
</dbReference>
<dbReference type="InterPro" id="IPR036890">
    <property type="entry name" value="HATPase_C_sf"/>
</dbReference>
<dbReference type="Pfam" id="PF00512">
    <property type="entry name" value="HisKA"/>
    <property type="match status" value="1"/>
</dbReference>
<dbReference type="Gene3D" id="3.30.450.20">
    <property type="entry name" value="PAS domain"/>
    <property type="match status" value="1"/>
</dbReference>
<dbReference type="GO" id="GO:0016036">
    <property type="term" value="P:cellular response to phosphate starvation"/>
    <property type="evidence" value="ECO:0007669"/>
    <property type="project" value="TreeGrafter"/>
</dbReference>
<dbReference type="Gene3D" id="1.10.287.130">
    <property type="match status" value="1"/>
</dbReference>
<dbReference type="InterPro" id="IPR003661">
    <property type="entry name" value="HisK_dim/P_dom"/>
</dbReference>
<dbReference type="InterPro" id="IPR035965">
    <property type="entry name" value="PAS-like_dom_sf"/>
</dbReference>
<keyword evidence="3" id="KW-0597">Phosphoprotein</keyword>
<accession>A0A2W4XN51</accession>
<dbReference type="InterPro" id="IPR000014">
    <property type="entry name" value="PAS"/>
</dbReference>
<evidence type="ECO:0000259" key="8">
    <source>
        <dbReference type="PROSITE" id="PS50109"/>
    </source>
</evidence>
<evidence type="ECO:0000256" key="7">
    <source>
        <dbReference type="ARBA" id="ARBA00023136"/>
    </source>
</evidence>
<dbReference type="InterPro" id="IPR004358">
    <property type="entry name" value="Sig_transdc_His_kin-like_C"/>
</dbReference>
<comment type="catalytic activity">
    <reaction evidence="1">
        <text>ATP + protein L-histidine = ADP + protein N-phospho-L-histidine.</text>
        <dbReference type="EC" id="2.7.13.3"/>
    </reaction>
</comment>
<dbReference type="PRINTS" id="PR00344">
    <property type="entry name" value="BCTRLSENSOR"/>
</dbReference>
<reference evidence="9 10" key="2">
    <citation type="submission" date="2018-06" db="EMBL/GenBank/DDBJ databases">
        <title>Metagenomic assembly of (sub)arctic Cyanobacteria and their associated microbiome from non-axenic cultures.</title>
        <authorList>
            <person name="Baurain D."/>
        </authorList>
    </citation>
    <scope>NUCLEOTIDE SEQUENCE [LARGE SCALE GENOMIC DNA]</scope>
    <source>
        <strain evidence="9">ULC027bin1</strain>
    </source>
</reference>
<dbReference type="GO" id="GO:0004721">
    <property type="term" value="F:phosphoprotein phosphatase activity"/>
    <property type="evidence" value="ECO:0007669"/>
    <property type="project" value="TreeGrafter"/>
</dbReference>
<feature type="domain" description="Histidine kinase" evidence="8">
    <location>
        <begin position="195"/>
        <end position="449"/>
    </location>
</feature>
<evidence type="ECO:0000256" key="5">
    <source>
        <dbReference type="ARBA" id="ARBA00022777"/>
    </source>
</evidence>
<dbReference type="SUPFAM" id="SSF47384">
    <property type="entry name" value="Homodimeric domain of signal transducing histidine kinase"/>
    <property type="match status" value="1"/>
</dbReference>
<protein>
    <recommendedName>
        <fullName evidence="2">histidine kinase</fullName>
        <ecNumber evidence="2">2.7.13.3</ecNumber>
    </recommendedName>
</protein>
<dbReference type="Pfam" id="PF13188">
    <property type="entry name" value="PAS_8"/>
    <property type="match status" value="1"/>
</dbReference>
<dbReference type="InterPro" id="IPR003594">
    <property type="entry name" value="HATPase_dom"/>
</dbReference>
<evidence type="ECO:0000256" key="2">
    <source>
        <dbReference type="ARBA" id="ARBA00012438"/>
    </source>
</evidence>
<evidence type="ECO:0000256" key="3">
    <source>
        <dbReference type="ARBA" id="ARBA00022553"/>
    </source>
</evidence>
<dbReference type="SUPFAM" id="SSF55785">
    <property type="entry name" value="PYP-like sensor domain (PAS domain)"/>
    <property type="match status" value="1"/>
</dbReference>
<evidence type="ECO:0000313" key="10">
    <source>
        <dbReference type="Proteomes" id="UP000249794"/>
    </source>
</evidence>
<name>A0A2W4XN51_9CYAN</name>
<dbReference type="PANTHER" id="PTHR45453">
    <property type="entry name" value="PHOSPHATE REGULON SENSOR PROTEIN PHOR"/>
    <property type="match status" value="1"/>
</dbReference>
<dbReference type="InterPro" id="IPR005467">
    <property type="entry name" value="His_kinase_dom"/>
</dbReference>
<sequence length="455" mass="50671">MLEFIVGLAVGLMLLGLQRRRSDARLKHLLSRLEDRQPLPTLGYDAQLASAIAERQAQAKSMTEQLKDFRQVLQHAPVGYLQVDEENRLLWCNQRAQDFLDIEQSEYDQPRLLLAVVRSYELDQLVERTRQAQTICEARWTFNSISTDPSNYLERPAYPLQGYGLPISHGHVGVFLENRQEAVSLAQQRDRWISDVAHELKTPLTSIRLVAETLQTRVDPKLVSWVERLLKEVIRLSRLVDDVLNMSSLEQGRSPVEAVTEIDLVSLIQAAWQSLEPLASLKRVTLDYQGPAEMMAPGNADLMHRMFFNLMSNAVKYSPSAQAIQVRLSVATSPGAATLTTNLGILIEVIDAGAGLAEKDLPYVFDRFYRADPSRSRQSAAISDENSALEAGIAAGADSIEMAELSSSGTGLGLAIVRQIVDSYQGRVEARNSPDTGGGWLRVWLPQKRLTKPIA</sequence>
<keyword evidence="5 9" id="KW-0418">Kinase</keyword>
<dbReference type="SUPFAM" id="SSF55874">
    <property type="entry name" value="ATPase domain of HSP90 chaperone/DNA topoisomerase II/histidine kinase"/>
    <property type="match status" value="1"/>
</dbReference>
<comment type="caution">
    <text evidence="9">The sequence shown here is derived from an EMBL/GenBank/DDBJ whole genome shotgun (WGS) entry which is preliminary data.</text>
</comment>
<dbReference type="GO" id="GO:0000155">
    <property type="term" value="F:phosphorelay sensor kinase activity"/>
    <property type="evidence" value="ECO:0007669"/>
    <property type="project" value="InterPro"/>
</dbReference>
<dbReference type="Gene3D" id="3.30.565.10">
    <property type="entry name" value="Histidine kinase-like ATPase, C-terminal domain"/>
    <property type="match status" value="1"/>
</dbReference>
<dbReference type="SMART" id="SM00388">
    <property type="entry name" value="HisKA"/>
    <property type="match status" value="1"/>
</dbReference>
<keyword evidence="4" id="KW-0808">Transferase</keyword>
<proteinExistence type="predicted"/>
<evidence type="ECO:0000313" key="9">
    <source>
        <dbReference type="EMBL" id="PZO57462.1"/>
    </source>
</evidence>
<dbReference type="PANTHER" id="PTHR45453:SF1">
    <property type="entry name" value="PHOSPHATE REGULON SENSOR PROTEIN PHOR"/>
    <property type="match status" value="1"/>
</dbReference>
<dbReference type="SMART" id="SM00091">
    <property type="entry name" value="PAS"/>
    <property type="match status" value="1"/>
</dbReference>
<dbReference type="InterPro" id="IPR036097">
    <property type="entry name" value="HisK_dim/P_sf"/>
</dbReference>
<evidence type="ECO:0000256" key="6">
    <source>
        <dbReference type="ARBA" id="ARBA00023012"/>
    </source>
</evidence>
<keyword evidence="6" id="KW-0902">Two-component regulatory system</keyword>
<dbReference type="Pfam" id="PF02518">
    <property type="entry name" value="HATPase_c"/>
    <property type="match status" value="1"/>
</dbReference>
<dbReference type="Proteomes" id="UP000249794">
    <property type="component" value="Unassembled WGS sequence"/>
</dbReference>